<sequence>MHDTRISGGNSVSFGNILHKHIADAFSDALNQSSDELNHHLGGNAGGGGEHAGLLRRPDAVGEEAVDLSLGAGGVEVVLADGAAVDLAGPALLAFGADEGGGVEGGGGGGGEDLESVGMGREVDLGVEHGAAWMHLKGAGRAEEGEPLRRFSTHVALHFPSHSTFSCNTFTMQY</sequence>
<dbReference type="AlphaFoldDB" id="A0AAQ3NP00"/>
<dbReference type="EMBL" id="CP144696">
    <property type="protein sequence ID" value="WVZ12445.1"/>
    <property type="molecule type" value="Genomic_DNA"/>
</dbReference>
<reference evidence="1 2" key="1">
    <citation type="journal article" date="2023" name="Life. Sci Alliance">
        <title>Evolutionary insights into 3D genome organization and epigenetic landscape of Vigna mungo.</title>
        <authorList>
            <person name="Junaid A."/>
            <person name="Singh B."/>
            <person name="Bhatia S."/>
        </authorList>
    </citation>
    <scope>NUCLEOTIDE SEQUENCE [LARGE SCALE GENOMIC DNA]</scope>
    <source>
        <strain evidence="1">Urdbean</strain>
    </source>
</reference>
<gene>
    <name evidence="1" type="ORF">V8G54_016975</name>
</gene>
<organism evidence="1 2">
    <name type="scientific">Vigna mungo</name>
    <name type="common">Black gram</name>
    <name type="synonym">Phaseolus mungo</name>
    <dbReference type="NCBI Taxonomy" id="3915"/>
    <lineage>
        <taxon>Eukaryota</taxon>
        <taxon>Viridiplantae</taxon>
        <taxon>Streptophyta</taxon>
        <taxon>Embryophyta</taxon>
        <taxon>Tracheophyta</taxon>
        <taxon>Spermatophyta</taxon>
        <taxon>Magnoliopsida</taxon>
        <taxon>eudicotyledons</taxon>
        <taxon>Gunneridae</taxon>
        <taxon>Pentapetalae</taxon>
        <taxon>rosids</taxon>
        <taxon>fabids</taxon>
        <taxon>Fabales</taxon>
        <taxon>Fabaceae</taxon>
        <taxon>Papilionoideae</taxon>
        <taxon>50 kb inversion clade</taxon>
        <taxon>NPAAA clade</taxon>
        <taxon>indigoferoid/millettioid clade</taxon>
        <taxon>Phaseoleae</taxon>
        <taxon>Vigna</taxon>
    </lineage>
</organism>
<evidence type="ECO:0000313" key="1">
    <source>
        <dbReference type="EMBL" id="WVZ12445.1"/>
    </source>
</evidence>
<proteinExistence type="predicted"/>
<evidence type="ECO:0000313" key="2">
    <source>
        <dbReference type="Proteomes" id="UP001374535"/>
    </source>
</evidence>
<accession>A0AAQ3NP00</accession>
<keyword evidence="2" id="KW-1185">Reference proteome</keyword>
<protein>
    <submittedName>
        <fullName evidence="1">Uncharacterized protein</fullName>
    </submittedName>
</protein>
<name>A0AAQ3NP00_VIGMU</name>
<dbReference type="Proteomes" id="UP001374535">
    <property type="component" value="Chromosome 5"/>
</dbReference>